<dbReference type="InterPro" id="IPR035912">
    <property type="entry name" value="EHR_sf"/>
</dbReference>
<dbReference type="PANTHER" id="PTHR12373:SF0">
    <property type="entry name" value="ENHANCER OF RUDIMENTARY HOMOLOG"/>
    <property type="match status" value="1"/>
</dbReference>
<evidence type="ECO:0000313" key="6">
    <source>
        <dbReference type="Proteomes" id="UP001159641"/>
    </source>
</evidence>
<keyword evidence="6" id="KW-1185">Reference proteome</keyword>
<comment type="caution">
    <text evidence="5">The sequence shown here is derived from an EMBL/GenBank/DDBJ whole genome shotgun (WGS) entry which is preliminary data.</text>
</comment>
<protein>
    <recommendedName>
        <fullName evidence="3">Enhancer of rudimentary homolog</fullName>
    </recommendedName>
</protein>
<reference evidence="5 6" key="1">
    <citation type="submission" date="2022-11" db="EMBL/GenBank/DDBJ databases">
        <title>Whole genome sequence of Eschrichtius robustus ER-17-0199.</title>
        <authorList>
            <person name="Bruniche-Olsen A."/>
            <person name="Black A.N."/>
            <person name="Fields C.J."/>
            <person name="Walden K."/>
            <person name="Dewoody J.A."/>
        </authorList>
    </citation>
    <scope>NUCLEOTIDE SEQUENCE [LARGE SCALE GENOMIC DNA]</scope>
    <source>
        <strain evidence="5">ER-17-0199</strain>
        <tissue evidence="5">Blubber</tissue>
    </source>
</reference>
<sequence>MHNNESTEDSVLKKKKILFQVPIHSPWVSSPFSKMAETESVSALAAGNMLVSMVRKGLSRCLSDDFRRLISRALAVGCVAAKLVGCGGVGGGVGRGVGNGCSDSLARWKIGAKEKKQYRVAYAEYLPSSHTILLVQPTKRPEGRTYADYESVNECMEGVCKMYEEHLKRMNPNSPSITYDISQLFDFIDDLADLSCLVYRADTQTYQPYNKDWIKEKIYVLLRRQAQQAGK</sequence>
<dbReference type="Gene3D" id="3.30.2260.10">
    <property type="entry name" value="Enhancer of rudimentary"/>
    <property type="match status" value="1"/>
</dbReference>
<accession>A0AB34HUS8</accession>
<dbReference type="FunFam" id="3.30.2260.10:FF:000001">
    <property type="entry name" value="Enhancer of rudimentary homolog"/>
    <property type="match status" value="1"/>
</dbReference>
<keyword evidence="4" id="KW-0131">Cell cycle</keyword>
<dbReference type="SUPFAM" id="SSF143875">
    <property type="entry name" value="ERH-like"/>
    <property type="match status" value="1"/>
</dbReference>
<organism evidence="5 6">
    <name type="scientific">Eschrichtius robustus</name>
    <name type="common">California gray whale</name>
    <name type="synonym">Eschrichtius gibbosus</name>
    <dbReference type="NCBI Taxonomy" id="9764"/>
    <lineage>
        <taxon>Eukaryota</taxon>
        <taxon>Metazoa</taxon>
        <taxon>Chordata</taxon>
        <taxon>Craniata</taxon>
        <taxon>Vertebrata</taxon>
        <taxon>Euteleostomi</taxon>
        <taxon>Mammalia</taxon>
        <taxon>Eutheria</taxon>
        <taxon>Laurasiatheria</taxon>
        <taxon>Artiodactyla</taxon>
        <taxon>Whippomorpha</taxon>
        <taxon>Cetacea</taxon>
        <taxon>Mysticeti</taxon>
        <taxon>Eschrichtiidae</taxon>
        <taxon>Eschrichtius</taxon>
    </lineage>
</organism>
<evidence type="ECO:0000256" key="4">
    <source>
        <dbReference type="ARBA" id="ARBA00023306"/>
    </source>
</evidence>
<dbReference type="PANTHER" id="PTHR12373">
    <property type="entry name" value="ENHANCER OF RUDIMENTARY ERH"/>
    <property type="match status" value="1"/>
</dbReference>
<gene>
    <name evidence="5" type="ORF">J1605_018865</name>
</gene>
<comment type="function">
    <text evidence="1">May have a role in the cell cycle.</text>
</comment>
<dbReference type="EMBL" id="JAIQCJ010000808">
    <property type="protein sequence ID" value="KAJ8794570.1"/>
    <property type="molecule type" value="Genomic_DNA"/>
</dbReference>
<dbReference type="PROSITE" id="PS01290">
    <property type="entry name" value="ER"/>
    <property type="match status" value="1"/>
</dbReference>
<comment type="similarity">
    <text evidence="2">Belongs to the E(R) family.</text>
</comment>
<evidence type="ECO:0000313" key="5">
    <source>
        <dbReference type="EMBL" id="KAJ8794570.1"/>
    </source>
</evidence>
<evidence type="ECO:0000256" key="2">
    <source>
        <dbReference type="ARBA" id="ARBA00007491"/>
    </source>
</evidence>
<proteinExistence type="inferred from homology"/>
<evidence type="ECO:0000256" key="1">
    <source>
        <dbReference type="ARBA" id="ARBA00003742"/>
    </source>
</evidence>
<dbReference type="Pfam" id="PF01133">
    <property type="entry name" value="ER"/>
    <property type="match status" value="1"/>
</dbReference>
<dbReference type="AlphaFoldDB" id="A0AB34HUS8"/>
<dbReference type="InterPro" id="IPR000781">
    <property type="entry name" value="ERH"/>
</dbReference>
<dbReference type="Proteomes" id="UP001159641">
    <property type="component" value="Unassembled WGS sequence"/>
</dbReference>
<name>A0AB34HUS8_ESCRO</name>
<evidence type="ECO:0000256" key="3">
    <source>
        <dbReference type="ARBA" id="ARBA00014423"/>
    </source>
</evidence>